<dbReference type="OrthoDB" id="9774454at2"/>
<sequence>MGTETYVLNQKEAMILWEPDNLEEAIRKKLQLADEAMYIAGGTLIQLKKEQGVIQPEHIIRLDHLPELASLQMVEEGDQVQLEIGSLVSLADCHSNQLIKDNWCLLSESALQVASPAIRNRATIGGNIAYGIGDLIPALLVLDAKVTWVNANGQQTGELSSFLKKDASKNALITMVILPESSQATKAFNWYHKVGRREAFIPSLVTAAGFGYWNEDLELEHIRLALGGGASLPNRLIECEEYLQGKRMEDIRLEVLYELVLAEFQPASDPFASTSYKKKVAANLLVSEMEKLI</sequence>
<dbReference type="EMBL" id="WEID01000023">
    <property type="protein sequence ID" value="KAB8138230.1"/>
    <property type="molecule type" value="Genomic_DNA"/>
</dbReference>
<dbReference type="InterPro" id="IPR016167">
    <property type="entry name" value="FAD-bd_PCMH_sub1"/>
</dbReference>
<evidence type="ECO:0000313" key="5">
    <source>
        <dbReference type="EMBL" id="KAB8138230.1"/>
    </source>
</evidence>
<dbReference type="SMART" id="SM01092">
    <property type="entry name" value="CO_deh_flav_C"/>
    <property type="match status" value="1"/>
</dbReference>
<dbReference type="Proteomes" id="UP000480246">
    <property type="component" value="Unassembled WGS sequence"/>
</dbReference>
<dbReference type="InterPro" id="IPR016166">
    <property type="entry name" value="FAD-bd_PCMH"/>
</dbReference>
<dbReference type="InterPro" id="IPR051312">
    <property type="entry name" value="Diverse_Substr_Oxidored"/>
</dbReference>
<dbReference type="GO" id="GO:0071949">
    <property type="term" value="F:FAD binding"/>
    <property type="evidence" value="ECO:0007669"/>
    <property type="project" value="InterPro"/>
</dbReference>
<accession>A0A7C8GVP9</accession>
<dbReference type="Pfam" id="PF00941">
    <property type="entry name" value="FAD_binding_5"/>
    <property type="match status" value="1"/>
</dbReference>
<dbReference type="PROSITE" id="PS51387">
    <property type="entry name" value="FAD_PCMH"/>
    <property type="match status" value="1"/>
</dbReference>
<dbReference type="Gene3D" id="3.30.390.50">
    <property type="entry name" value="CO dehydrogenase flavoprotein, C-terminal domain"/>
    <property type="match status" value="1"/>
</dbReference>
<dbReference type="RefSeq" id="WP_153402071.1">
    <property type="nucleotide sequence ID" value="NZ_ML762426.1"/>
</dbReference>
<keyword evidence="3" id="KW-0560">Oxidoreductase</keyword>
<keyword evidence="6" id="KW-1185">Reference proteome</keyword>
<protein>
    <submittedName>
        <fullName evidence="5">Xanthine dehydrogenase</fullName>
    </submittedName>
</protein>
<dbReference type="InterPro" id="IPR005107">
    <property type="entry name" value="CO_DH_flav_C"/>
</dbReference>
<dbReference type="InterPro" id="IPR016169">
    <property type="entry name" value="FAD-bd_PCMH_sub2"/>
</dbReference>
<dbReference type="SUPFAM" id="SSF55447">
    <property type="entry name" value="CO dehydrogenase flavoprotein C-terminal domain-like"/>
    <property type="match status" value="1"/>
</dbReference>
<gene>
    <name evidence="5" type="ORF">F9U64_05850</name>
</gene>
<evidence type="ECO:0000313" key="6">
    <source>
        <dbReference type="Proteomes" id="UP000480246"/>
    </source>
</evidence>
<evidence type="ECO:0000256" key="3">
    <source>
        <dbReference type="ARBA" id="ARBA00023002"/>
    </source>
</evidence>
<dbReference type="SUPFAM" id="SSF56176">
    <property type="entry name" value="FAD-binding/transporter-associated domain-like"/>
    <property type="match status" value="1"/>
</dbReference>
<dbReference type="PANTHER" id="PTHR42659">
    <property type="entry name" value="XANTHINE DEHYDROGENASE SUBUNIT C-RELATED"/>
    <property type="match status" value="1"/>
</dbReference>
<dbReference type="InterPro" id="IPR036318">
    <property type="entry name" value="FAD-bd_PCMH-like_sf"/>
</dbReference>
<dbReference type="Pfam" id="PF03450">
    <property type="entry name" value="CO_deh_flav_C"/>
    <property type="match status" value="1"/>
</dbReference>
<dbReference type="PANTHER" id="PTHR42659:SF2">
    <property type="entry name" value="XANTHINE DEHYDROGENASE SUBUNIT C-RELATED"/>
    <property type="match status" value="1"/>
</dbReference>
<comment type="caution">
    <text evidence="5">The sequence shown here is derived from an EMBL/GenBank/DDBJ whole genome shotgun (WGS) entry which is preliminary data.</text>
</comment>
<dbReference type="InterPro" id="IPR002346">
    <property type="entry name" value="Mopterin_DH_FAD-bd"/>
</dbReference>
<dbReference type="AlphaFoldDB" id="A0A7C8GVP9"/>
<feature type="domain" description="FAD-binding PCMH-type" evidence="4">
    <location>
        <begin position="8"/>
        <end position="183"/>
    </location>
</feature>
<name>A0A7C8GVP9_9BACI</name>
<dbReference type="Gene3D" id="3.30.43.10">
    <property type="entry name" value="Uridine Diphospho-n-acetylenolpyruvylglucosamine Reductase, domain 2"/>
    <property type="match status" value="1"/>
</dbReference>
<keyword evidence="2" id="KW-0274">FAD</keyword>
<reference evidence="5 6" key="1">
    <citation type="submission" date="2019-10" db="EMBL/GenBank/DDBJ databases">
        <title>Gracilibacillus sp. nov. isolated from rice seeds.</title>
        <authorList>
            <person name="He S."/>
        </authorList>
    </citation>
    <scope>NUCLEOTIDE SEQUENCE [LARGE SCALE GENOMIC DNA]</scope>
    <source>
        <strain evidence="5 6">TD8</strain>
    </source>
</reference>
<proteinExistence type="predicted"/>
<organism evidence="5 6">
    <name type="scientific">Gracilibacillus oryzae</name>
    <dbReference type="NCBI Taxonomy" id="1672701"/>
    <lineage>
        <taxon>Bacteria</taxon>
        <taxon>Bacillati</taxon>
        <taxon>Bacillota</taxon>
        <taxon>Bacilli</taxon>
        <taxon>Bacillales</taxon>
        <taxon>Bacillaceae</taxon>
        <taxon>Gracilibacillus</taxon>
    </lineage>
</organism>
<dbReference type="Gene3D" id="3.30.465.10">
    <property type="match status" value="1"/>
</dbReference>
<evidence type="ECO:0000256" key="1">
    <source>
        <dbReference type="ARBA" id="ARBA00022630"/>
    </source>
</evidence>
<dbReference type="InterPro" id="IPR036683">
    <property type="entry name" value="CO_DH_flav_C_dom_sf"/>
</dbReference>
<evidence type="ECO:0000259" key="4">
    <source>
        <dbReference type="PROSITE" id="PS51387"/>
    </source>
</evidence>
<keyword evidence="1" id="KW-0285">Flavoprotein</keyword>
<dbReference type="GO" id="GO:0016491">
    <property type="term" value="F:oxidoreductase activity"/>
    <property type="evidence" value="ECO:0007669"/>
    <property type="project" value="UniProtKB-KW"/>
</dbReference>
<evidence type="ECO:0000256" key="2">
    <source>
        <dbReference type="ARBA" id="ARBA00022827"/>
    </source>
</evidence>